<dbReference type="PANTHER" id="PTHR43133">
    <property type="entry name" value="RNA POLYMERASE ECF-TYPE SIGMA FACTO"/>
    <property type="match status" value="1"/>
</dbReference>
<dbReference type="AlphaFoldDB" id="A0A318STA9"/>
<dbReference type="InterPro" id="IPR013249">
    <property type="entry name" value="RNA_pol_sigma70_r4_t2"/>
</dbReference>
<keyword evidence="3" id="KW-0731">Sigma factor</keyword>
<gene>
    <name evidence="7" type="ORF">DFQ15_11140</name>
</gene>
<dbReference type="InterPro" id="IPR039425">
    <property type="entry name" value="RNA_pol_sigma-70-like"/>
</dbReference>
<keyword evidence="4" id="KW-0804">Transcription</keyword>
<dbReference type="InterPro" id="IPR013325">
    <property type="entry name" value="RNA_pol_sigma_r2"/>
</dbReference>
<dbReference type="Pfam" id="PF04542">
    <property type="entry name" value="Sigma70_r2"/>
    <property type="match status" value="1"/>
</dbReference>
<comment type="caution">
    <text evidence="7">The sequence shown here is derived from an EMBL/GenBank/DDBJ whole genome shotgun (WGS) entry which is preliminary data.</text>
</comment>
<dbReference type="GO" id="GO:0006352">
    <property type="term" value="P:DNA-templated transcription initiation"/>
    <property type="evidence" value="ECO:0007669"/>
    <property type="project" value="InterPro"/>
</dbReference>
<keyword evidence="8" id="KW-1185">Reference proteome</keyword>
<evidence type="ECO:0000256" key="4">
    <source>
        <dbReference type="ARBA" id="ARBA00023163"/>
    </source>
</evidence>
<evidence type="ECO:0000256" key="1">
    <source>
        <dbReference type="ARBA" id="ARBA00010641"/>
    </source>
</evidence>
<dbReference type="NCBIfam" id="TIGR02937">
    <property type="entry name" value="sigma70-ECF"/>
    <property type="match status" value="1"/>
</dbReference>
<dbReference type="SUPFAM" id="SSF88946">
    <property type="entry name" value="Sigma2 domain of RNA polymerase sigma factors"/>
    <property type="match status" value="1"/>
</dbReference>
<dbReference type="InterPro" id="IPR007627">
    <property type="entry name" value="RNA_pol_sigma70_r2"/>
</dbReference>
<dbReference type="GO" id="GO:0003677">
    <property type="term" value="F:DNA binding"/>
    <property type="evidence" value="ECO:0007669"/>
    <property type="project" value="InterPro"/>
</dbReference>
<evidence type="ECO:0000256" key="2">
    <source>
        <dbReference type="ARBA" id="ARBA00023015"/>
    </source>
</evidence>
<accession>A0A318STA9</accession>
<feature type="domain" description="RNA polymerase sigma factor 70 region 4 type 2" evidence="6">
    <location>
        <begin position="160"/>
        <end position="212"/>
    </location>
</feature>
<dbReference type="Pfam" id="PF08281">
    <property type="entry name" value="Sigma70_r4_2"/>
    <property type="match status" value="1"/>
</dbReference>
<evidence type="ECO:0000259" key="5">
    <source>
        <dbReference type="Pfam" id="PF04542"/>
    </source>
</evidence>
<organism evidence="7 8">
    <name type="scientific">Xylophilus ampelinus</name>
    <dbReference type="NCBI Taxonomy" id="54067"/>
    <lineage>
        <taxon>Bacteria</taxon>
        <taxon>Pseudomonadati</taxon>
        <taxon>Pseudomonadota</taxon>
        <taxon>Betaproteobacteria</taxon>
        <taxon>Burkholderiales</taxon>
        <taxon>Xylophilus</taxon>
    </lineage>
</organism>
<dbReference type="SUPFAM" id="SSF88659">
    <property type="entry name" value="Sigma3 and sigma4 domains of RNA polymerase sigma factors"/>
    <property type="match status" value="1"/>
</dbReference>
<comment type="similarity">
    <text evidence="1">Belongs to the sigma-70 factor family. ECF subfamily.</text>
</comment>
<evidence type="ECO:0000259" key="6">
    <source>
        <dbReference type="Pfam" id="PF08281"/>
    </source>
</evidence>
<evidence type="ECO:0000313" key="7">
    <source>
        <dbReference type="EMBL" id="PYE77896.1"/>
    </source>
</evidence>
<sequence>MFFPMGDNPLAPLRYPRTALMCRKVLVMLESSRKEADTSGELCLRAWLESTAAGDRICFEQLYRHCQPRLWRFLLRSCGRPDLAEEVANEAMWVVWRTAGNFRGESRVTTWVHGIAYRCMLKALRDGTVSEEINASSVHEVELAMAEPSVNDGPERELRNWLARGLSTLSMEQRVTLELAYYLGESCEDIARIMNCATGTVKARMFNARMRLRNVLPELGGDSRPRNGTEGQG</sequence>
<evidence type="ECO:0000256" key="3">
    <source>
        <dbReference type="ARBA" id="ARBA00023082"/>
    </source>
</evidence>
<dbReference type="InterPro" id="IPR013324">
    <property type="entry name" value="RNA_pol_sigma_r3/r4-like"/>
</dbReference>
<dbReference type="GO" id="GO:0016987">
    <property type="term" value="F:sigma factor activity"/>
    <property type="evidence" value="ECO:0007669"/>
    <property type="project" value="UniProtKB-KW"/>
</dbReference>
<dbReference type="Gene3D" id="1.10.1740.10">
    <property type="match status" value="1"/>
</dbReference>
<name>A0A318STA9_9BURK</name>
<feature type="domain" description="RNA polymerase sigma-70 region 2" evidence="5">
    <location>
        <begin position="62"/>
        <end position="126"/>
    </location>
</feature>
<dbReference type="Gene3D" id="1.10.10.10">
    <property type="entry name" value="Winged helix-like DNA-binding domain superfamily/Winged helix DNA-binding domain"/>
    <property type="match status" value="1"/>
</dbReference>
<dbReference type="Proteomes" id="UP000247540">
    <property type="component" value="Unassembled WGS sequence"/>
</dbReference>
<evidence type="ECO:0000313" key="8">
    <source>
        <dbReference type="Proteomes" id="UP000247540"/>
    </source>
</evidence>
<reference evidence="7 8" key="1">
    <citation type="submission" date="2018-06" db="EMBL/GenBank/DDBJ databases">
        <title>Genomic Encyclopedia of Type Strains, Phase III (KMG-III): the genomes of soil and plant-associated and newly described type strains.</title>
        <authorList>
            <person name="Whitman W."/>
        </authorList>
    </citation>
    <scope>NUCLEOTIDE SEQUENCE [LARGE SCALE GENOMIC DNA]</scope>
    <source>
        <strain evidence="7 8">CECT 7646</strain>
    </source>
</reference>
<dbReference type="InterPro" id="IPR014284">
    <property type="entry name" value="RNA_pol_sigma-70_dom"/>
</dbReference>
<protein>
    <submittedName>
        <fullName evidence="7">RNA polymerase sigma-70 factor (ECF subfamily)</fullName>
    </submittedName>
</protein>
<dbReference type="InterPro" id="IPR036388">
    <property type="entry name" value="WH-like_DNA-bd_sf"/>
</dbReference>
<proteinExistence type="inferred from homology"/>
<dbReference type="EMBL" id="QJTC01000011">
    <property type="protein sequence ID" value="PYE77896.1"/>
    <property type="molecule type" value="Genomic_DNA"/>
</dbReference>
<keyword evidence="2" id="KW-0805">Transcription regulation</keyword>
<dbReference type="PANTHER" id="PTHR43133:SF32">
    <property type="entry name" value="BLR3042 PROTEIN"/>
    <property type="match status" value="1"/>
</dbReference>